<feature type="region of interest" description="Disordered" evidence="1">
    <location>
        <begin position="1"/>
        <end position="37"/>
    </location>
</feature>
<dbReference type="InterPro" id="IPR052055">
    <property type="entry name" value="Hepadnavirus_pol/RT"/>
</dbReference>
<dbReference type="RefSeq" id="XP_041427028.1">
    <property type="nucleotide sequence ID" value="XM_041571094.1"/>
</dbReference>
<gene>
    <name evidence="3" type="primary">LOC121396278</name>
</gene>
<dbReference type="SUPFAM" id="SSF56672">
    <property type="entry name" value="DNA/RNA polymerases"/>
    <property type="match status" value="1"/>
</dbReference>
<evidence type="ECO:0000256" key="1">
    <source>
        <dbReference type="SAM" id="MobiDB-lite"/>
    </source>
</evidence>
<dbReference type="PANTHER" id="PTHR33050">
    <property type="entry name" value="REVERSE TRANSCRIPTASE DOMAIN-CONTAINING PROTEIN"/>
    <property type="match status" value="1"/>
</dbReference>
<dbReference type="PANTHER" id="PTHR33050:SF7">
    <property type="entry name" value="RIBONUCLEASE H"/>
    <property type="match status" value="1"/>
</dbReference>
<evidence type="ECO:0000313" key="2">
    <source>
        <dbReference type="Proteomes" id="UP000186698"/>
    </source>
</evidence>
<dbReference type="OrthoDB" id="10068174at2759"/>
<sequence length="239" mass="27115">MKLRTCLQKVSHDTPPPAEDASVEGPGHPGSPASPRLHYSPLLPLSDSAVGGGRLCRFADSWKNLTQDAWVHKVVSQGYHLEFASLPPRRFFMSRYPQGHQKAQALHDAISKLIRSEVIIPFPTEERFRGYYSNLFVVPKKDGSVRPILDLKELYTFIRPRRFKLESLRSVIAAPIFCPHQRFLRFAFQNRHFQLTDLLLGLNSAPRVFTKIMSVATALIRTRGISITPYLDDLLIKAP</sequence>
<dbReference type="KEGG" id="xla:121396278"/>
<organism evidence="2 3">
    <name type="scientific">Xenopus laevis</name>
    <name type="common">African clawed frog</name>
    <dbReference type="NCBI Taxonomy" id="8355"/>
    <lineage>
        <taxon>Eukaryota</taxon>
        <taxon>Metazoa</taxon>
        <taxon>Chordata</taxon>
        <taxon>Craniata</taxon>
        <taxon>Vertebrata</taxon>
        <taxon>Euteleostomi</taxon>
        <taxon>Amphibia</taxon>
        <taxon>Batrachia</taxon>
        <taxon>Anura</taxon>
        <taxon>Pipoidea</taxon>
        <taxon>Pipidae</taxon>
        <taxon>Xenopodinae</taxon>
        <taxon>Xenopus</taxon>
        <taxon>Xenopus</taxon>
    </lineage>
</organism>
<dbReference type="Gene3D" id="3.10.10.10">
    <property type="entry name" value="HIV Type 1 Reverse Transcriptase, subunit A, domain 1"/>
    <property type="match status" value="1"/>
</dbReference>
<dbReference type="InterPro" id="IPR043502">
    <property type="entry name" value="DNA/RNA_pol_sf"/>
</dbReference>
<keyword evidence="2" id="KW-1185">Reference proteome</keyword>
<dbReference type="AlphaFoldDB" id="A0A8J1LBW5"/>
<accession>A0A8J1LBW5</accession>
<protein>
    <submittedName>
        <fullName evidence="3">Uncharacterized protein LOC121396278</fullName>
    </submittedName>
</protein>
<dbReference type="GeneID" id="121396278"/>
<dbReference type="Proteomes" id="UP000186698">
    <property type="component" value="Chromosome 7S"/>
</dbReference>
<name>A0A8J1LBW5_XENLA</name>
<reference evidence="3" key="1">
    <citation type="submission" date="2025-08" db="UniProtKB">
        <authorList>
            <consortium name="RefSeq"/>
        </authorList>
    </citation>
    <scope>IDENTIFICATION</scope>
    <source>
        <strain evidence="3">J_2021</strain>
        <tissue evidence="3">Erythrocytes</tissue>
    </source>
</reference>
<evidence type="ECO:0000313" key="3">
    <source>
        <dbReference type="RefSeq" id="XP_041427028.1"/>
    </source>
</evidence>
<proteinExistence type="predicted"/>